<evidence type="ECO:0000313" key="3">
    <source>
        <dbReference type="EMBL" id="KAB2631354.1"/>
    </source>
</evidence>
<evidence type="ECO:0000313" key="4">
    <source>
        <dbReference type="Proteomes" id="UP000327157"/>
    </source>
</evidence>
<reference evidence="3 4" key="1">
    <citation type="submission" date="2019-09" db="EMBL/GenBank/DDBJ databases">
        <authorList>
            <person name="Ou C."/>
        </authorList>
    </citation>
    <scope>NUCLEOTIDE SEQUENCE [LARGE SCALE GENOMIC DNA]</scope>
    <source>
        <strain evidence="3">S2</strain>
        <tissue evidence="3">Leaf</tissue>
    </source>
</reference>
<dbReference type="Pfam" id="PF07727">
    <property type="entry name" value="RVT_2"/>
    <property type="match status" value="1"/>
</dbReference>
<dbReference type="Proteomes" id="UP000327157">
    <property type="component" value="Chromosome 12"/>
</dbReference>
<dbReference type="AlphaFoldDB" id="A0A5N5I6Z4"/>
<accession>A0A5N5I6Z4</accession>
<feature type="compositionally biased region" description="Polar residues" evidence="1">
    <location>
        <begin position="21"/>
        <end position="37"/>
    </location>
</feature>
<sequence>MAGMMRMVERGRGSQCVGGTEVNSSGESDAPRNSTEINKVPLSVSGGSNVGLGLVPELEAQEEINNNSIDTCSNMKEVIVQDVFAQLSNVPREVSKHMRNLELKHTDLALSAQKKIKKGESGASKKGKERFRNLNVQEMCLEGECAIYAEEDLHEVPVECQEYWEYLVGIREHDKRAIQARKAGGSSSNFDDIPLNTAVPYPSSGPMYSPAQYSPNSYVMPQYPPHVYPNFTNMYGFIGSGNKSNGGVHNASDCHHWNNFSYQSITPTSSLTSMQAQGPFTFLPPDSWIVEIGVSHHITAGVNSLQHVTPYQGTDKITIGNGEGLPIQHIGPESQSSYSLVLFQVPIPPSLVPNVSTSSQGIEENHSIDFSASNVSDTSGTTSRDFDYNVSTSPSETTPSFSSTALVLSVLDPAQLESPSDFSFIVAINDSSNTTSFRTAATNVHWQTAMQEEFEALQSQGTWVLVPPPTHRFIITSKWVFKHKKNPDGFISRYKARFVAQRYNQELGLDYFETFSPAVRHTTVRLIISLAAQCKWDLRQLEIKNAFLHKELEEELAMGFQMSQSDTSLFVKHDGVYVVALLLYVDDRILTVKRILRYVQGIIHCGLTYSASLDQSIIAFSDLDWAADPNTRKVKF</sequence>
<keyword evidence="4" id="KW-1185">Reference proteome</keyword>
<feature type="compositionally biased region" description="Polar residues" evidence="1">
    <location>
        <begin position="366"/>
        <end position="383"/>
    </location>
</feature>
<feature type="region of interest" description="Disordered" evidence="1">
    <location>
        <begin position="366"/>
        <end position="399"/>
    </location>
</feature>
<evidence type="ECO:0000256" key="1">
    <source>
        <dbReference type="SAM" id="MobiDB-lite"/>
    </source>
</evidence>
<feature type="domain" description="Reverse transcriptase Ty1/copia-type" evidence="2">
    <location>
        <begin position="462"/>
        <end position="557"/>
    </location>
</feature>
<dbReference type="OrthoDB" id="1707111at2759"/>
<feature type="region of interest" description="Disordered" evidence="1">
    <location>
        <begin position="1"/>
        <end position="42"/>
    </location>
</feature>
<comment type="caution">
    <text evidence="3">The sequence shown here is derived from an EMBL/GenBank/DDBJ whole genome shotgun (WGS) entry which is preliminary data.</text>
</comment>
<name>A0A5N5I6Z4_9ROSA</name>
<reference evidence="4" key="2">
    <citation type="submission" date="2019-10" db="EMBL/GenBank/DDBJ databases">
        <title>A de novo genome assembly of a pear dwarfing rootstock.</title>
        <authorList>
            <person name="Wang F."/>
            <person name="Wang J."/>
            <person name="Li S."/>
            <person name="Zhang Y."/>
            <person name="Fang M."/>
            <person name="Ma L."/>
            <person name="Zhao Y."/>
            <person name="Jiang S."/>
        </authorList>
    </citation>
    <scope>NUCLEOTIDE SEQUENCE [LARGE SCALE GENOMIC DNA]</scope>
</reference>
<protein>
    <recommendedName>
        <fullName evidence="2">Reverse transcriptase Ty1/copia-type domain-containing protein</fullName>
    </recommendedName>
</protein>
<dbReference type="EMBL" id="SMOL01000143">
    <property type="protein sequence ID" value="KAB2631354.1"/>
    <property type="molecule type" value="Genomic_DNA"/>
</dbReference>
<dbReference type="InterPro" id="IPR013103">
    <property type="entry name" value="RVT_2"/>
</dbReference>
<evidence type="ECO:0000259" key="2">
    <source>
        <dbReference type="Pfam" id="PF07727"/>
    </source>
</evidence>
<proteinExistence type="predicted"/>
<gene>
    <name evidence="3" type="ORF">D8674_008873</name>
</gene>
<organism evidence="3 4">
    <name type="scientific">Pyrus ussuriensis x Pyrus communis</name>
    <dbReference type="NCBI Taxonomy" id="2448454"/>
    <lineage>
        <taxon>Eukaryota</taxon>
        <taxon>Viridiplantae</taxon>
        <taxon>Streptophyta</taxon>
        <taxon>Embryophyta</taxon>
        <taxon>Tracheophyta</taxon>
        <taxon>Spermatophyta</taxon>
        <taxon>Magnoliopsida</taxon>
        <taxon>eudicotyledons</taxon>
        <taxon>Gunneridae</taxon>
        <taxon>Pentapetalae</taxon>
        <taxon>rosids</taxon>
        <taxon>fabids</taxon>
        <taxon>Rosales</taxon>
        <taxon>Rosaceae</taxon>
        <taxon>Amygdaloideae</taxon>
        <taxon>Maleae</taxon>
        <taxon>Pyrus</taxon>
    </lineage>
</organism>
<reference evidence="3 4" key="3">
    <citation type="submission" date="2019-11" db="EMBL/GenBank/DDBJ databases">
        <title>A de novo genome assembly of a pear dwarfing rootstock.</title>
        <authorList>
            <person name="Wang F."/>
            <person name="Wang J."/>
            <person name="Li S."/>
            <person name="Zhang Y."/>
            <person name="Fang M."/>
            <person name="Ma L."/>
            <person name="Zhao Y."/>
            <person name="Jiang S."/>
        </authorList>
    </citation>
    <scope>NUCLEOTIDE SEQUENCE [LARGE SCALE GENOMIC DNA]</scope>
    <source>
        <strain evidence="3">S2</strain>
        <tissue evidence="3">Leaf</tissue>
    </source>
</reference>